<evidence type="ECO:0000313" key="3">
    <source>
        <dbReference type="EMBL" id="AGX43019.1"/>
    </source>
</evidence>
<dbReference type="OrthoDB" id="9784571at2"/>
<evidence type="ECO:0000259" key="2">
    <source>
        <dbReference type="PROSITE" id="PS51379"/>
    </source>
</evidence>
<dbReference type="GO" id="GO:0052693">
    <property type="term" value="F:epoxyqueuosine reductase activity"/>
    <property type="evidence" value="ECO:0007669"/>
    <property type="project" value="TreeGrafter"/>
</dbReference>
<dbReference type="KEGG" id="csb:CLSA_c20360"/>
<evidence type="ECO:0000256" key="1">
    <source>
        <dbReference type="ARBA" id="ARBA00022485"/>
    </source>
</evidence>
<feature type="domain" description="4Fe-4S ferredoxin-type" evidence="2">
    <location>
        <begin position="222"/>
        <end position="253"/>
    </location>
</feature>
<keyword evidence="1" id="KW-0004">4Fe-4S</keyword>
<dbReference type="InterPro" id="IPR004453">
    <property type="entry name" value="QueG"/>
</dbReference>
<dbReference type="Proteomes" id="UP000017118">
    <property type="component" value="Chromosome"/>
</dbReference>
<reference evidence="3 4" key="1">
    <citation type="journal article" date="2013" name="Genome Announc.">
        <title>Complete Genome Sequence of the Solvent Producer Clostridium saccharobutylicum NCP262 (DSM 13864).</title>
        <authorList>
            <person name="Poehlein A."/>
            <person name="Hartwich K."/>
            <person name="Krabben P."/>
            <person name="Ehrenreich A."/>
            <person name="Liebl W."/>
            <person name="Durre P."/>
            <person name="Gottschalk G."/>
            <person name="Daniel R."/>
        </authorList>
    </citation>
    <scope>NUCLEOTIDE SEQUENCE [LARGE SCALE GENOMIC DNA]</scope>
    <source>
        <strain evidence="3">DSM 13864</strain>
    </source>
</reference>
<protein>
    <submittedName>
        <fullName evidence="3">Fe-S protein</fullName>
    </submittedName>
</protein>
<dbReference type="GeneID" id="55474495"/>
<dbReference type="GO" id="GO:0008616">
    <property type="term" value="P:tRNA queuosine(34) biosynthetic process"/>
    <property type="evidence" value="ECO:0007669"/>
    <property type="project" value="InterPro"/>
</dbReference>
<dbReference type="SUPFAM" id="SSF54862">
    <property type="entry name" value="4Fe-4S ferredoxins"/>
    <property type="match status" value="1"/>
</dbReference>
<keyword evidence="1" id="KW-0479">Metal-binding</keyword>
<sequence>MGTIEQMIQKKAYELGYEKCGIIPINLMDEYAEKFNERIEKIPKSKMFYQSQQRLANPKQIYPWAKSVVVLTVPYGKYKVPEILNGRIAKAYLFDTRVDENTKEYQNNRVLEKYMQELGLRVETNQKFGVVGMRWAALQSGAGIIRRNNFLYTESGSWVHLEAWVTDREMELKETNNVVPCPKSCNRCRESCPTKSLCAPYTMSPTECISFLTTFGGRDLPKEPLSKTFGNCIYGCEICQDVCPMNKGKWKGEEEFPGLSELSSSLTPENILNMEEDFYRDNVQPKFFYLSAEDLWKWKVNVLCYMRNNYKESYKTLIINACNNENDKVSEMACSICKELCLQ</sequence>
<proteinExistence type="predicted"/>
<name>U5MQF5_CLOSA</name>
<dbReference type="HOGENOM" id="CLU_030790_1_0_9"/>
<keyword evidence="1" id="KW-0411">Iron-sulfur</keyword>
<dbReference type="PATRIC" id="fig|1345695.10.peg.2384"/>
<dbReference type="EMBL" id="CP006721">
    <property type="protein sequence ID" value="AGX43019.1"/>
    <property type="molecule type" value="Genomic_DNA"/>
</dbReference>
<keyword evidence="4" id="KW-1185">Reference proteome</keyword>
<organism evidence="3 4">
    <name type="scientific">Clostridium saccharobutylicum DSM 13864</name>
    <dbReference type="NCBI Taxonomy" id="1345695"/>
    <lineage>
        <taxon>Bacteria</taxon>
        <taxon>Bacillati</taxon>
        <taxon>Bacillota</taxon>
        <taxon>Clostridia</taxon>
        <taxon>Eubacteriales</taxon>
        <taxon>Clostridiaceae</taxon>
        <taxon>Clostridium</taxon>
    </lineage>
</organism>
<dbReference type="InterPro" id="IPR017896">
    <property type="entry name" value="4Fe4S_Fe-S-bd"/>
</dbReference>
<dbReference type="Pfam" id="PF13484">
    <property type="entry name" value="Fer4_16"/>
    <property type="match status" value="1"/>
</dbReference>
<dbReference type="AlphaFoldDB" id="U5MQF5"/>
<dbReference type="PANTHER" id="PTHR30002">
    <property type="entry name" value="EPOXYQUEUOSINE REDUCTASE"/>
    <property type="match status" value="1"/>
</dbReference>
<accession>U5MQF5</accession>
<gene>
    <name evidence="3" type="ORF">CLSA_c20360</name>
</gene>
<dbReference type="RefSeq" id="WP_022746093.1">
    <property type="nucleotide sequence ID" value="NC_022571.1"/>
</dbReference>
<keyword evidence="1" id="KW-0408">Iron</keyword>
<dbReference type="PANTHER" id="PTHR30002:SF4">
    <property type="entry name" value="EPOXYQUEUOSINE REDUCTASE"/>
    <property type="match status" value="1"/>
</dbReference>
<dbReference type="PROSITE" id="PS51379">
    <property type="entry name" value="4FE4S_FER_2"/>
    <property type="match status" value="1"/>
</dbReference>
<dbReference type="eggNOG" id="COG1600">
    <property type="taxonomic scope" value="Bacteria"/>
</dbReference>
<dbReference type="GO" id="GO:0051539">
    <property type="term" value="F:4 iron, 4 sulfur cluster binding"/>
    <property type="evidence" value="ECO:0007669"/>
    <property type="project" value="UniProtKB-KW"/>
</dbReference>
<evidence type="ECO:0000313" key="4">
    <source>
        <dbReference type="Proteomes" id="UP000017118"/>
    </source>
</evidence>